<dbReference type="KEGG" id="gyu:FE374_02890"/>
<comment type="cofactor">
    <cofactor evidence="2">
        <name>a divalent metal cation</name>
        <dbReference type="ChEBI" id="CHEBI:60240"/>
    </cofactor>
</comment>
<dbReference type="PRINTS" id="PR00344">
    <property type="entry name" value="BCTRLSENSOR"/>
</dbReference>
<keyword evidence="5" id="KW-0597">Phosphoprotein</keyword>
<feature type="region of interest" description="Disordered" evidence="10">
    <location>
        <begin position="39"/>
        <end position="73"/>
    </location>
</feature>
<dbReference type="SMART" id="SM00387">
    <property type="entry name" value="HATPase_c"/>
    <property type="match status" value="1"/>
</dbReference>
<keyword evidence="9 11" id="KW-0472">Membrane</keyword>
<feature type="transmembrane region" description="Helical" evidence="11">
    <location>
        <begin position="166"/>
        <end position="185"/>
    </location>
</feature>
<dbReference type="CDD" id="cd00075">
    <property type="entry name" value="HATPase"/>
    <property type="match status" value="1"/>
</dbReference>
<feature type="domain" description="Histidine kinase" evidence="12">
    <location>
        <begin position="418"/>
        <end position="634"/>
    </location>
</feature>
<dbReference type="InterPro" id="IPR003661">
    <property type="entry name" value="HisK_dim/P_dom"/>
</dbReference>
<feature type="transmembrane region" description="Helical" evidence="11">
    <location>
        <begin position="197"/>
        <end position="223"/>
    </location>
</feature>
<dbReference type="SUPFAM" id="SSF47384">
    <property type="entry name" value="Homodimeric domain of signal transducing histidine kinase"/>
    <property type="match status" value="1"/>
</dbReference>
<keyword evidence="6" id="KW-0808">Transferase</keyword>
<dbReference type="InterPro" id="IPR003594">
    <property type="entry name" value="HATPase_dom"/>
</dbReference>
<organism evidence="13 14">
    <name type="scientific">Georgenia yuyongxinii</name>
    <dbReference type="NCBI Taxonomy" id="2589797"/>
    <lineage>
        <taxon>Bacteria</taxon>
        <taxon>Bacillati</taxon>
        <taxon>Actinomycetota</taxon>
        <taxon>Actinomycetes</taxon>
        <taxon>Micrococcales</taxon>
        <taxon>Bogoriellaceae</taxon>
        <taxon>Georgenia</taxon>
    </lineage>
</organism>
<dbReference type="SMART" id="SM00388">
    <property type="entry name" value="HisKA"/>
    <property type="match status" value="1"/>
</dbReference>
<sequence>MGTAEVVCCATHESPWAISRTSPSDMGVPRYAHDMRETSEQLKGAPVDNSTRPLSARGASSLWRRGTTPSSPRVWAEGRAVRPSAPLPDGSLRGSGGRGTQTRFGSHLGVFFWQLPFLGVSSVLALGMLAYGPEALRLPGFAAGVLVAVAASVLALVVPWRKLPPATAAVVPLADVVAVGLLIAGGFRASTLLVLPVLWLSTVYGAPGVAISVVAATLAAWGPDLLSPQIQAADVQRLIILPMVLSAVGVAAHLAERRSAARLDLLGRQSALIEETLAESHQQSRVLDSILNTIDVGVVALDRDGRITIINRAHAAATEGRLRVGDHVSVQGGVDGYAADRRTPLGADGSPLVRASRGEDIDRELTWWDNGGGSWLAYRVSAAQLHDVTGRRSGAVVVYQDLTAEMAALAQREDFVSSVSHELRTPLTSVLGYLELASDDPTATEGVRAHLRVAERNAERLLQLVSDLLLAARTRERGLEFDRDVVDLRNLVAETVQSQLPHAHTAGLTMRHHLAEPCRMLGDRTRLGQVIDNVLSNAIKYTQAGGEIEVTLRPTTDVARVTIRDTGMGITPADQEKLFTRFYRAPAVRNGAVVGTGLGLHLSRQIVEAHGGTIELTSVLGEGTSVEIVLPMPDPAETGSRS</sequence>
<dbReference type="InterPro" id="IPR005467">
    <property type="entry name" value="His_kinase_dom"/>
</dbReference>
<feature type="transmembrane region" description="Helical" evidence="11">
    <location>
        <begin position="111"/>
        <end position="131"/>
    </location>
</feature>
<evidence type="ECO:0000256" key="5">
    <source>
        <dbReference type="ARBA" id="ARBA00022553"/>
    </source>
</evidence>
<evidence type="ECO:0000256" key="8">
    <source>
        <dbReference type="ARBA" id="ARBA00023012"/>
    </source>
</evidence>
<dbReference type="PROSITE" id="PS50109">
    <property type="entry name" value="HIS_KIN"/>
    <property type="match status" value="1"/>
</dbReference>
<dbReference type="SUPFAM" id="SSF55874">
    <property type="entry name" value="ATPase domain of HSP90 chaperone/DNA topoisomerase II/histidine kinase"/>
    <property type="match status" value="1"/>
</dbReference>
<dbReference type="Gene3D" id="3.30.450.20">
    <property type="entry name" value="PAS domain"/>
    <property type="match status" value="1"/>
</dbReference>
<evidence type="ECO:0000256" key="11">
    <source>
        <dbReference type="SAM" id="Phobius"/>
    </source>
</evidence>
<gene>
    <name evidence="13" type="ORF">FE374_02890</name>
</gene>
<evidence type="ECO:0000256" key="4">
    <source>
        <dbReference type="ARBA" id="ARBA00012438"/>
    </source>
</evidence>
<keyword evidence="11" id="KW-1133">Transmembrane helix</keyword>
<evidence type="ECO:0000256" key="6">
    <source>
        <dbReference type="ARBA" id="ARBA00022679"/>
    </source>
</evidence>
<evidence type="ECO:0000256" key="10">
    <source>
        <dbReference type="SAM" id="MobiDB-lite"/>
    </source>
</evidence>
<dbReference type="SUPFAM" id="SSF55785">
    <property type="entry name" value="PYP-like sensor domain (PAS domain)"/>
    <property type="match status" value="1"/>
</dbReference>
<dbReference type="InterPro" id="IPR036890">
    <property type="entry name" value="HATPase_C_sf"/>
</dbReference>
<proteinExistence type="predicted"/>
<feature type="transmembrane region" description="Helical" evidence="11">
    <location>
        <begin position="138"/>
        <end position="160"/>
    </location>
</feature>
<evidence type="ECO:0000313" key="14">
    <source>
        <dbReference type="Proteomes" id="UP000314616"/>
    </source>
</evidence>
<dbReference type="OrthoDB" id="9757990at2"/>
<dbReference type="InterPro" id="IPR004358">
    <property type="entry name" value="Sig_transdc_His_kin-like_C"/>
</dbReference>
<protein>
    <recommendedName>
        <fullName evidence="4">histidine kinase</fullName>
        <ecNumber evidence="4">2.7.13.3</ecNumber>
    </recommendedName>
</protein>
<name>A0A5B8BZG8_9MICO</name>
<dbReference type="EMBL" id="CP040915">
    <property type="protein sequence ID" value="QDC23714.1"/>
    <property type="molecule type" value="Genomic_DNA"/>
</dbReference>
<evidence type="ECO:0000256" key="9">
    <source>
        <dbReference type="ARBA" id="ARBA00023136"/>
    </source>
</evidence>
<dbReference type="CDD" id="cd00082">
    <property type="entry name" value="HisKA"/>
    <property type="match status" value="1"/>
</dbReference>
<dbReference type="GO" id="GO:0005886">
    <property type="term" value="C:plasma membrane"/>
    <property type="evidence" value="ECO:0007669"/>
    <property type="project" value="UniProtKB-SubCell"/>
</dbReference>
<keyword evidence="7 13" id="KW-0418">Kinase</keyword>
<evidence type="ECO:0000256" key="1">
    <source>
        <dbReference type="ARBA" id="ARBA00000085"/>
    </source>
</evidence>
<dbReference type="GO" id="GO:0000155">
    <property type="term" value="F:phosphorelay sensor kinase activity"/>
    <property type="evidence" value="ECO:0007669"/>
    <property type="project" value="InterPro"/>
</dbReference>
<dbReference type="PANTHER" id="PTHR43047">
    <property type="entry name" value="TWO-COMPONENT HISTIDINE PROTEIN KINASE"/>
    <property type="match status" value="1"/>
</dbReference>
<dbReference type="Pfam" id="PF02518">
    <property type="entry name" value="HATPase_c"/>
    <property type="match status" value="1"/>
</dbReference>
<dbReference type="Gene3D" id="1.10.287.130">
    <property type="match status" value="1"/>
</dbReference>
<evidence type="ECO:0000259" key="12">
    <source>
        <dbReference type="PROSITE" id="PS50109"/>
    </source>
</evidence>
<feature type="transmembrane region" description="Helical" evidence="11">
    <location>
        <begin position="235"/>
        <end position="255"/>
    </location>
</feature>
<accession>A0A5B8BZG8</accession>
<dbReference type="Pfam" id="PF00512">
    <property type="entry name" value="HisKA"/>
    <property type="match status" value="1"/>
</dbReference>
<evidence type="ECO:0000256" key="7">
    <source>
        <dbReference type="ARBA" id="ARBA00022777"/>
    </source>
</evidence>
<evidence type="ECO:0000313" key="13">
    <source>
        <dbReference type="EMBL" id="QDC23714.1"/>
    </source>
</evidence>
<keyword evidence="8" id="KW-0902">Two-component regulatory system</keyword>
<dbReference type="AlphaFoldDB" id="A0A5B8BZG8"/>
<dbReference type="FunFam" id="3.30.565.10:FF:000006">
    <property type="entry name" value="Sensor histidine kinase WalK"/>
    <property type="match status" value="1"/>
</dbReference>
<dbReference type="GO" id="GO:0005509">
    <property type="term" value="F:calcium ion binding"/>
    <property type="evidence" value="ECO:0007669"/>
    <property type="project" value="UniProtKB-ARBA"/>
</dbReference>
<evidence type="ECO:0000256" key="3">
    <source>
        <dbReference type="ARBA" id="ARBA00004236"/>
    </source>
</evidence>
<dbReference type="Gene3D" id="3.30.565.10">
    <property type="entry name" value="Histidine kinase-like ATPase, C-terminal domain"/>
    <property type="match status" value="1"/>
</dbReference>
<dbReference type="InterPro" id="IPR036097">
    <property type="entry name" value="HisK_dim/P_sf"/>
</dbReference>
<reference evidence="13 14" key="1">
    <citation type="submission" date="2019-05" db="EMBL/GenBank/DDBJ databases">
        <title>Georgenia *** sp. nov., and Georgenia *** sp. nov., isolated from the intestinal contents of plateau pika (Ochotona curzoniae) in the Qinghai-Tibet plateau of China.</title>
        <authorList>
            <person name="Tian Z."/>
        </authorList>
    </citation>
    <scope>NUCLEOTIDE SEQUENCE [LARGE SCALE GENOMIC DNA]</scope>
    <source>
        <strain evidence="13 14">Z443</strain>
    </source>
</reference>
<dbReference type="FunFam" id="1.10.287.130:FF:000001">
    <property type="entry name" value="Two-component sensor histidine kinase"/>
    <property type="match status" value="1"/>
</dbReference>
<dbReference type="Proteomes" id="UP000314616">
    <property type="component" value="Chromosome"/>
</dbReference>
<comment type="subcellular location">
    <subcellularLocation>
        <location evidence="3">Cell membrane</location>
    </subcellularLocation>
</comment>
<dbReference type="GO" id="GO:0009927">
    <property type="term" value="F:histidine phosphotransfer kinase activity"/>
    <property type="evidence" value="ECO:0007669"/>
    <property type="project" value="TreeGrafter"/>
</dbReference>
<evidence type="ECO:0000256" key="2">
    <source>
        <dbReference type="ARBA" id="ARBA00001968"/>
    </source>
</evidence>
<comment type="catalytic activity">
    <reaction evidence="1">
        <text>ATP + protein L-histidine = ADP + protein N-phospho-L-histidine.</text>
        <dbReference type="EC" id="2.7.13.3"/>
    </reaction>
</comment>
<keyword evidence="11" id="KW-0812">Transmembrane</keyword>
<dbReference type="PANTHER" id="PTHR43047:SF72">
    <property type="entry name" value="OSMOSENSING HISTIDINE PROTEIN KINASE SLN1"/>
    <property type="match status" value="1"/>
</dbReference>
<dbReference type="InterPro" id="IPR035965">
    <property type="entry name" value="PAS-like_dom_sf"/>
</dbReference>
<dbReference type="EC" id="2.7.13.3" evidence="4"/>